<name>A0ABN3A2T3_9ACTN</name>
<dbReference type="Proteomes" id="UP001501020">
    <property type="component" value="Unassembled WGS sequence"/>
</dbReference>
<keyword evidence="3" id="KW-1185">Reference proteome</keyword>
<comment type="caution">
    <text evidence="2">The sequence shown here is derived from an EMBL/GenBank/DDBJ whole genome shotgun (WGS) entry which is preliminary data.</text>
</comment>
<evidence type="ECO:0000313" key="3">
    <source>
        <dbReference type="Proteomes" id="UP001501020"/>
    </source>
</evidence>
<reference evidence="2 3" key="1">
    <citation type="journal article" date="2019" name="Int. J. Syst. Evol. Microbiol.">
        <title>The Global Catalogue of Microorganisms (GCM) 10K type strain sequencing project: providing services to taxonomists for standard genome sequencing and annotation.</title>
        <authorList>
            <consortium name="The Broad Institute Genomics Platform"/>
            <consortium name="The Broad Institute Genome Sequencing Center for Infectious Disease"/>
            <person name="Wu L."/>
            <person name="Ma J."/>
        </authorList>
    </citation>
    <scope>NUCLEOTIDE SEQUENCE [LARGE SCALE GENOMIC DNA]</scope>
    <source>
        <strain evidence="2 3">JCM 13850</strain>
    </source>
</reference>
<feature type="region of interest" description="Disordered" evidence="1">
    <location>
        <begin position="1"/>
        <end position="45"/>
    </location>
</feature>
<feature type="region of interest" description="Disordered" evidence="1">
    <location>
        <begin position="76"/>
        <end position="99"/>
    </location>
</feature>
<evidence type="ECO:0000313" key="2">
    <source>
        <dbReference type="EMBL" id="GAA2152758.1"/>
    </source>
</evidence>
<dbReference type="EMBL" id="BAAAMR010000060">
    <property type="protein sequence ID" value="GAA2152758.1"/>
    <property type="molecule type" value="Genomic_DNA"/>
</dbReference>
<evidence type="ECO:0000256" key="1">
    <source>
        <dbReference type="SAM" id="MobiDB-lite"/>
    </source>
</evidence>
<gene>
    <name evidence="2" type="ORF">GCM10009727_58640</name>
</gene>
<protein>
    <submittedName>
        <fullName evidence="2">Uncharacterized protein</fullName>
    </submittedName>
</protein>
<accession>A0ABN3A2T3</accession>
<organism evidence="2 3">
    <name type="scientific">Actinomadura napierensis</name>
    <dbReference type="NCBI Taxonomy" id="267854"/>
    <lineage>
        <taxon>Bacteria</taxon>
        <taxon>Bacillati</taxon>
        <taxon>Actinomycetota</taxon>
        <taxon>Actinomycetes</taxon>
        <taxon>Streptosporangiales</taxon>
        <taxon>Thermomonosporaceae</taxon>
        <taxon>Actinomadura</taxon>
    </lineage>
</organism>
<sequence>MSPRPVSVTGTEPRCCCGGRKRGRQTSKKYGPGLPRGSTGSALPSRGFRLVDEQEPVGAEFLVDDGSISTTERYLHTLDDADNTAPSPPYKIHSRRHTD</sequence>
<proteinExistence type="predicted"/>